<accession>A0A653EAJ5</accession>
<evidence type="ECO:0000256" key="1">
    <source>
        <dbReference type="SAM" id="MobiDB-lite"/>
    </source>
</evidence>
<evidence type="ECO:0000313" key="2">
    <source>
        <dbReference type="EMBL" id="VEV98882.1"/>
    </source>
</evidence>
<proteinExistence type="predicted"/>
<gene>
    <name evidence="2" type="ORF">PMYSY11_3838</name>
</gene>
<dbReference type="AlphaFoldDB" id="A0A653EAJ5"/>
<name>A0A653EAJ5_9PSED</name>
<protein>
    <submittedName>
        <fullName evidence="2">Uncharacterized protein</fullName>
    </submittedName>
</protein>
<feature type="region of interest" description="Disordered" evidence="1">
    <location>
        <begin position="1"/>
        <end position="20"/>
    </location>
</feature>
<dbReference type="EMBL" id="LR215729">
    <property type="protein sequence ID" value="VEV98882.1"/>
    <property type="molecule type" value="Genomic_DNA"/>
</dbReference>
<reference evidence="2" key="1">
    <citation type="submission" date="2019-02" db="EMBL/GenBank/DDBJ databases">
        <authorList>
            <consortium name="Genoscope - CEA"/>
            <person name="William W."/>
        </authorList>
    </citation>
    <scope>NUCLEOTIDE SEQUENCE [LARGE SCALE GENOMIC DNA]</scope>
    <source>
        <strain evidence="2">YSy11</strain>
    </source>
</reference>
<organism evidence="2">
    <name type="scientific">Pseudomonas marincola</name>
    <dbReference type="NCBI Taxonomy" id="437900"/>
    <lineage>
        <taxon>Bacteria</taxon>
        <taxon>Pseudomonadati</taxon>
        <taxon>Pseudomonadota</taxon>
        <taxon>Gammaproteobacteria</taxon>
        <taxon>Pseudomonadales</taxon>
        <taxon>Pseudomonadaceae</taxon>
        <taxon>Pseudomonas</taxon>
    </lineage>
</organism>
<sequence>MDSPGGAIRHNAITPNESPPDYKLNIAIDSWVIPEIAMTD</sequence>